<reference evidence="5 6" key="1">
    <citation type="submission" date="2020-04" db="EMBL/GenBank/DDBJ databases">
        <title>Plant Genome Project.</title>
        <authorList>
            <person name="Zhang R.-G."/>
        </authorList>
    </citation>
    <scope>NUCLEOTIDE SEQUENCE [LARGE SCALE GENOMIC DNA]</scope>
    <source>
        <strain evidence="5">YNK0</strain>
        <tissue evidence="5">Leaf</tissue>
    </source>
</reference>
<dbReference type="NCBIfam" id="TIGR01614">
    <property type="entry name" value="PME_inhib"/>
    <property type="match status" value="1"/>
</dbReference>
<dbReference type="InterPro" id="IPR052421">
    <property type="entry name" value="PCW_Enzyme_Inhibitor"/>
</dbReference>
<dbReference type="AlphaFoldDB" id="A0A834ZH32"/>
<dbReference type="InterPro" id="IPR006501">
    <property type="entry name" value="Pectinesterase_inhib_dom"/>
</dbReference>
<evidence type="ECO:0000313" key="5">
    <source>
        <dbReference type="EMBL" id="KAF8406766.1"/>
    </source>
</evidence>
<organism evidence="5 6">
    <name type="scientific">Tetracentron sinense</name>
    <name type="common">Spur-leaf</name>
    <dbReference type="NCBI Taxonomy" id="13715"/>
    <lineage>
        <taxon>Eukaryota</taxon>
        <taxon>Viridiplantae</taxon>
        <taxon>Streptophyta</taxon>
        <taxon>Embryophyta</taxon>
        <taxon>Tracheophyta</taxon>
        <taxon>Spermatophyta</taxon>
        <taxon>Magnoliopsida</taxon>
        <taxon>Trochodendrales</taxon>
        <taxon>Trochodendraceae</taxon>
        <taxon>Tetracentron</taxon>
    </lineage>
</organism>
<evidence type="ECO:0000313" key="6">
    <source>
        <dbReference type="Proteomes" id="UP000655225"/>
    </source>
</evidence>
<dbReference type="Gene3D" id="1.20.140.40">
    <property type="entry name" value="Invertase/pectin methylesterase inhibitor family protein"/>
    <property type="match status" value="1"/>
</dbReference>
<evidence type="ECO:0000259" key="4">
    <source>
        <dbReference type="SMART" id="SM00856"/>
    </source>
</evidence>
<keyword evidence="1" id="KW-0732">Signal</keyword>
<sequence>MKKVVQELGFIQPISKDDDATLIQKVCSQTLEPAVCIDCINSDTSRVTDDIPELTHSIVFCAWSEAVFAQEDAEQLAQNTTEPKLKEALQACDALLFSVQNDLGDALMQLEARDYDNVMISLTDARIDVFDSVNQFGYGIDILIPPKLLDGMVRVKHLNDVAAVLLNLLL</sequence>
<name>A0A834ZH32_TETSI</name>
<dbReference type="OMA" id="CRDTMLS"/>
<dbReference type="PANTHER" id="PTHR36710">
    <property type="entry name" value="PECTINESTERASE INHIBITOR-LIKE"/>
    <property type="match status" value="1"/>
</dbReference>
<dbReference type="PANTHER" id="PTHR36710:SF18">
    <property type="entry name" value="PECTINESTERASE INHIBITOR 5-RELATED"/>
    <property type="match status" value="1"/>
</dbReference>
<proteinExistence type="inferred from homology"/>
<feature type="domain" description="Pectinesterase inhibitor" evidence="4">
    <location>
        <begin position="18"/>
        <end position="165"/>
    </location>
</feature>
<comment type="similarity">
    <text evidence="3">Belongs to the PMEI family.</text>
</comment>
<dbReference type="OrthoDB" id="985659at2759"/>
<evidence type="ECO:0000256" key="3">
    <source>
        <dbReference type="ARBA" id="ARBA00038471"/>
    </source>
</evidence>
<keyword evidence="2" id="KW-1015">Disulfide bond</keyword>
<accession>A0A834ZH32</accession>
<evidence type="ECO:0000256" key="1">
    <source>
        <dbReference type="ARBA" id="ARBA00022729"/>
    </source>
</evidence>
<evidence type="ECO:0000256" key="2">
    <source>
        <dbReference type="ARBA" id="ARBA00023157"/>
    </source>
</evidence>
<dbReference type="Proteomes" id="UP000655225">
    <property type="component" value="Unassembled WGS sequence"/>
</dbReference>
<dbReference type="InterPro" id="IPR035513">
    <property type="entry name" value="Invertase/methylesterase_inhib"/>
</dbReference>
<dbReference type="GO" id="GO:0004857">
    <property type="term" value="F:enzyme inhibitor activity"/>
    <property type="evidence" value="ECO:0007669"/>
    <property type="project" value="InterPro"/>
</dbReference>
<protein>
    <recommendedName>
        <fullName evidence="4">Pectinesterase inhibitor domain-containing protein</fullName>
    </recommendedName>
</protein>
<dbReference type="Pfam" id="PF04043">
    <property type="entry name" value="PMEI"/>
    <property type="match status" value="1"/>
</dbReference>
<gene>
    <name evidence="5" type="ORF">HHK36_008858</name>
</gene>
<dbReference type="SUPFAM" id="SSF101148">
    <property type="entry name" value="Plant invertase/pectin methylesterase inhibitor"/>
    <property type="match status" value="1"/>
</dbReference>
<dbReference type="EMBL" id="JABCRI010000005">
    <property type="protein sequence ID" value="KAF8406766.1"/>
    <property type="molecule type" value="Genomic_DNA"/>
</dbReference>
<comment type="caution">
    <text evidence="5">The sequence shown here is derived from an EMBL/GenBank/DDBJ whole genome shotgun (WGS) entry which is preliminary data.</text>
</comment>
<keyword evidence="6" id="KW-1185">Reference proteome</keyword>
<dbReference type="SMART" id="SM00856">
    <property type="entry name" value="PMEI"/>
    <property type="match status" value="1"/>
</dbReference>